<evidence type="ECO:0000313" key="5">
    <source>
        <dbReference type="EMBL" id="MDO6576529.1"/>
    </source>
</evidence>
<gene>
    <name evidence="5" type="ORF">Q4527_03965</name>
</gene>
<evidence type="ECO:0000256" key="2">
    <source>
        <dbReference type="ARBA" id="ARBA00022801"/>
    </source>
</evidence>
<dbReference type="InterPro" id="IPR000917">
    <property type="entry name" value="Sulfatase_N"/>
</dbReference>
<protein>
    <submittedName>
        <fullName evidence="5">Sulfatase-like hydrolase/transferase</fullName>
    </submittedName>
</protein>
<dbReference type="EMBL" id="JAUOQI010000002">
    <property type="protein sequence ID" value="MDO6576529.1"/>
    <property type="molecule type" value="Genomic_DNA"/>
</dbReference>
<evidence type="ECO:0000313" key="6">
    <source>
        <dbReference type="Proteomes" id="UP001170717"/>
    </source>
</evidence>
<dbReference type="PROSITE" id="PS51257">
    <property type="entry name" value="PROKAR_LIPOPROTEIN"/>
    <property type="match status" value="1"/>
</dbReference>
<name>A0AAW7YVX0_9ALTE</name>
<evidence type="ECO:0000256" key="3">
    <source>
        <dbReference type="SAM" id="SignalP"/>
    </source>
</evidence>
<proteinExistence type="predicted"/>
<dbReference type="InterPro" id="IPR017850">
    <property type="entry name" value="Alkaline_phosphatase_core_sf"/>
</dbReference>
<dbReference type="AlphaFoldDB" id="A0AAW7YVX0"/>
<dbReference type="CDD" id="cd16153">
    <property type="entry name" value="sulfatase_like"/>
    <property type="match status" value="1"/>
</dbReference>
<feature type="signal peptide" evidence="3">
    <location>
        <begin position="1"/>
        <end position="22"/>
    </location>
</feature>
<evidence type="ECO:0000259" key="4">
    <source>
        <dbReference type="Pfam" id="PF00884"/>
    </source>
</evidence>
<feature type="chain" id="PRO_5043398331" evidence="3">
    <location>
        <begin position="23"/>
        <end position="652"/>
    </location>
</feature>
<dbReference type="RefSeq" id="WP_231751160.1">
    <property type="nucleotide sequence ID" value="NZ_CAXIBE010000008.1"/>
</dbReference>
<reference evidence="5" key="1">
    <citation type="submission" date="2023-07" db="EMBL/GenBank/DDBJ databases">
        <title>Genome content predicts the carbon catabolic preferences of heterotrophic bacteria.</title>
        <authorList>
            <person name="Gralka M."/>
        </authorList>
    </citation>
    <scope>NUCLEOTIDE SEQUENCE</scope>
    <source>
        <strain evidence="5">F2M12</strain>
    </source>
</reference>
<dbReference type="SUPFAM" id="SSF53649">
    <property type="entry name" value="Alkaline phosphatase-like"/>
    <property type="match status" value="1"/>
</dbReference>
<dbReference type="GO" id="GO:0046872">
    <property type="term" value="F:metal ion binding"/>
    <property type="evidence" value="ECO:0007669"/>
    <property type="project" value="UniProtKB-KW"/>
</dbReference>
<comment type="caution">
    <text evidence="5">The sequence shown here is derived from an EMBL/GenBank/DDBJ whole genome shotgun (WGS) entry which is preliminary data.</text>
</comment>
<dbReference type="GO" id="GO:0008484">
    <property type="term" value="F:sulfuric ester hydrolase activity"/>
    <property type="evidence" value="ECO:0007669"/>
    <property type="project" value="TreeGrafter"/>
</dbReference>
<sequence length="652" mass="73019">MKRTCLPIFFLVLAMFALISCAHESQDKVLEIAPDTLTQAQDRKLPILNTANTDKIQPNILWIITDDHRPDSVSAYNKAIYGQSDSPLGYIESPNADQLAEEGVLFTQAFTNSPVCAPSRAALHSGRYPFRTGRFAFELSHPGPDFSKPLLSEYLKGAGYYTAMFGKEDHYFMQWGPGQSFNKLPLFDFRVHFKHDLQNHGIGDIYTRASYGDEPGNSTPIGYSEYVNYPDGTSRSYLIKSKEGEVSEQDLQLRSKTDEEFDILRSYTRSNPNLIIGGVNPNTATETIDAKVVRELRNHLENAKQTYSTLSGKPAEGADSDKPLFVNLGFHLPHTPVLPPKSVRDRFKTKEYKVPKFELSEVEKLPLQLQKMYHATKITGMTDAEVQQAIQDYYAFTAHGDELIGEAVDVFKAYSKKQGRPWVVVYTVGDHGWHLGEQGIEAKFGPWQQSVANAAIITASDKSLVPRGLVNHDLVEFVDFAPTILDLAGVDIKQERFNHLDGYSLLDVAAGEAPKREYILGETNVVVGSRAYLHSKRFRFSMRTRPPGAATGERMRWALDADANDVDMALYDLAVDPLERQNVADTEAYRPLALWLRNKLGNIVLGDGRIEVDWSQENSYVESNFAEGADDKRLDIPKDLIPSVPQNVATNK</sequence>
<organism evidence="5 6">
    <name type="scientific">Alteromonas stellipolaris</name>
    <dbReference type="NCBI Taxonomy" id="233316"/>
    <lineage>
        <taxon>Bacteria</taxon>
        <taxon>Pseudomonadati</taxon>
        <taxon>Pseudomonadota</taxon>
        <taxon>Gammaproteobacteria</taxon>
        <taxon>Alteromonadales</taxon>
        <taxon>Alteromonadaceae</taxon>
        <taxon>Alteromonas/Salinimonas group</taxon>
        <taxon>Alteromonas</taxon>
    </lineage>
</organism>
<keyword evidence="3" id="KW-0732">Signal</keyword>
<dbReference type="PANTHER" id="PTHR45953">
    <property type="entry name" value="IDURONATE 2-SULFATASE"/>
    <property type="match status" value="1"/>
</dbReference>
<dbReference type="PANTHER" id="PTHR45953:SF1">
    <property type="entry name" value="IDURONATE 2-SULFATASE"/>
    <property type="match status" value="1"/>
</dbReference>
<keyword evidence="1" id="KW-0479">Metal-binding</keyword>
<dbReference type="Pfam" id="PF00884">
    <property type="entry name" value="Sulfatase"/>
    <property type="match status" value="1"/>
</dbReference>
<evidence type="ECO:0000256" key="1">
    <source>
        <dbReference type="ARBA" id="ARBA00022723"/>
    </source>
</evidence>
<dbReference type="Proteomes" id="UP001170717">
    <property type="component" value="Unassembled WGS sequence"/>
</dbReference>
<accession>A0AAW7YVX0</accession>
<keyword evidence="2 5" id="KW-0378">Hydrolase</keyword>
<dbReference type="GO" id="GO:0005737">
    <property type="term" value="C:cytoplasm"/>
    <property type="evidence" value="ECO:0007669"/>
    <property type="project" value="TreeGrafter"/>
</dbReference>
<dbReference type="Gene3D" id="3.40.720.10">
    <property type="entry name" value="Alkaline Phosphatase, subunit A"/>
    <property type="match status" value="1"/>
</dbReference>
<feature type="domain" description="Sulfatase N-terminal" evidence="4">
    <location>
        <begin position="58"/>
        <end position="490"/>
    </location>
</feature>